<gene>
    <name evidence="1" type="ordered locus">DP2273</name>
</gene>
<keyword evidence="2" id="KW-1185">Reference proteome</keyword>
<proteinExistence type="predicted"/>
<protein>
    <submittedName>
        <fullName evidence="1">Uncharacterized protein</fullName>
    </submittedName>
</protein>
<dbReference type="EMBL" id="CR522870">
    <property type="protein sequence ID" value="CAG37002.1"/>
    <property type="molecule type" value="Genomic_DNA"/>
</dbReference>
<dbReference type="Proteomes" id="UP000000602">
    <property type="component" value="Chromosome"/>
</dbReference>
<dbReference type="HOGENOM" id="CLU_1068455_0_0_7"/>
<dbReference type="STRING" id="177439.DP2273"/>
<accession>Q6AKX3</accession>
<reference evidence="2" key="1">
    <citation type="journal article" date="2004" name="Environ. Microbiol.">
        <title>The genome of Desulfotalea psychrophila, a sulfate-reducing bacterium from permanently cold Arctic sediments.</title>
        <authorList>
            <person name="Rabus R."/>
            <person name="Ruepp A."/>
            <person name="Frickey T."/>
            <person name="Rattei T."/>
            <person name="Fartmann B."/>
            <person name="Stark M."/>
            <person name="Bauer M."/>
            <person name="Zibat A."/>
            <person name="Lombardot T."/>
            <person name="Becker I."/>
            <person name="Amann J."/>
            <person name="Gellner K."/>
            <person name="Teeling H."/>
            <person name="Leuschner W.D."/>
            <person name="Gloeckner F.-O."/>
            <person name="Lupas A.N."/>
            <person name="Amann R."/>
            <person name="Klenk H.-P."/>
        </authorList>
    </citation>
    <scope>NUCLEOTIDE SEQUENCE [LARGE SCALE GENOMIC DNA]</scope>
    <source>
        <strain evidence="2">DSM 12343 / LSv54</strain>
    </source>
</reference>
<organism evidence="1 2">
    <name type="scientific">Desulfotalea psychrophila (strain LSv54 / DSM 12343)</name>
    <dbReference type="NCBI Taxonomy" id="177439"/>
    <lineage>
        <taxon>Bacteria</taxon>
        <taxon>Pseudomonadati</taxon>
        <taxon>Thermodesulfobacteriota</taxon>
        <taxon>Desulfobulbia</taxon>
        <taxon>Desulfobulbales</taxon>
        <taxon>Desulfocapsaceae</taxon>
        <taxon>Desulfotalea</taxon>
    </lineage>
</organism>
<evidence type="ECO:0000313" key="2">
    <source>
        <dbReference type="Proteomes" id="UP000000602"/>
    </source>
</evidence>
<evidence type="ECO:0000313" key="1">
    <source>
        <dbReference type="EMBL" id="CAG37002.1"/>
    </source>
</evidence>
<dbReference type="AlphaFoldDB" id="Q6AKX3"/>
<dbReference type="KEGG" id="dps:DP2273"/>
<sequence>MKKVGTLFFCLLSPKSPFFSKGNPMPANTDYSKWPCPHCGSFRQEDASLLPCEDWAGTIRRSQYKIVMEYAAFAYRYGHMFRSIYEIQLESEQAVTPGSLSPAHPVAIGASLVILSALHGSTVNWFLIQEAVKKMATSYGEVYGEECVIEEGELKRMNKNLREFTQDFSGSLPALRNAIFEEIFAEHCAKKDHDKLLQLQNTIRAAKADQQKALLKDFDDLLQKIMGKTFKMIAKQPKPEPAELATYWSKVLEADDSKQD</sequence>
<name>Q6AKX3_DESPS</name>